<dbReference type="SUPFAM" id="SSF52058">
    <property type="entry name" value="L domain-like"/>
    <property type="match status" value="1"/>
</dbReference>
<evidence type="ECO:0000256" key="2">
    <source>
        <dbReference type="ARBA" id="ARBA00022737"/>
    </source>
</evidence>
<name>G3U512_LOXAF</name>
<reference evidence="3" key="3">
    <citation type="submission" date="2025-09" db="UniProtKB">
        <authorList>
            <consortium name="Ensembl"/>
        </authorList>
    </citation>
    <scope>IDENTIFICATION</scope>
    <source>
        <strain evidence="3">Isolate ISIS603380</strain>
    </source>
</reference>
<organism evidence="3 4">
    <name type="scientific">Loxodonta africana</name>
    <name type="common">African elephant</name>
    <dbReference type="NCBI Taxonomy" id="9785"/>
    <lineage>
        <taxon>Eukaryota</taxon>
        <taxon>Metazoa</taxon>
        <taxon>Chordata</taxon>
        <taxon>Craniata</taxon>
        <taxon>Vertebrata</taxon>
        <taxon>Euteleostomi</taxon>
        <taxon>Mammalia</taxon>
        <taxon>Eutheria</taxon>
        <taxon>Afrotheria</taxon>
        <taxon>Proboscidea</taxon>
        <taxon>Elephantidae</taxon>
        <taxon>Loxodonta</taxon>
    </lineage>
</organism>
<dbReference type="Gene3D" id="3.80.10.10">
    <property type="entry name" value="Ribonuclease Inhibitor"/>
    <property type="match status" value="2"/>
</dbReference>
<accession>G3U512</accession>
<protein>
    <submittedName>
        <fullName evidence="3">Leucine rich repeat containing 32</fullName>
    </submittedName>
</protein>
<dbReference type="Proteomes" id="UP000007646">
    <property type="component" value="Unassembled WGS sequence"/>
</dbReference>
<dbReference type="InterPro" id="IPR003591">
    <property type="entry name" value="Leu-rich_rpt_typical-subtyp"/>
</dbReference>
<keyword evidence="1" id="KW-0433">Leucine-rich repeat</keyword>
<dbReference type="PANTHER" id="PTHR45712">
    <property type="entry name" value="AGAP008170-PA"/>
    <property type="match status" value="1"/>
</dbReference>
<dbReference type="Ensembl" id="ENSLAFT00000036773.1">
    <property type="protein sequence ID" value="ENSLAFP00000022920.1"/>
    <property type="gene ID" value="ENSLAFG00000017456.3"/>
</dbReference>
<dbReference type="InterPro" id="IPR050333">
    <property type="entry name" value="SLRP"/>
</dbReference>
<evidence type="ECO:0000313" key="4">
    <source>
        <dbReference type="Proteomes" id="UP000007646"/>
    </source>
</evidence>
<proteinExistence type="predicted"/>
<reference evidence="3" key="2">
    <citation type="submission" date="2025-08" db="UniProtKB">
        <authorList>
            <consortium name="Ensembl"/>
        </authorList>
    </citation>
    <scope>IDENTIFICATION</scope>
    <source>
        <strain evidence="3">Isolate ISIS603380</strain>
    </source>
</reference>
<dbReference type="GeneTree" id="ENSGT00940000162288"/>
<dbReference type="Pfam" id="PF00560">
    <property type="entry name" value="LRR_1"/>
    <property type="match status" value="1"/>
</dbReference>
<dbReference type="GO" id="GO:0005615">
    <property type="term" value="C:extracellular space"/>
    <property type="evidence" value="ECO:0007669"/>
    <property type="project" value="TreeGrafter"/>
</dbReference>
<gene>
    <name evidence="3" type="primary">LRRC32</name>
</gene>
<sequence length="268" mass="29129">EPWEARTLTGVGAGSSNRKEVTSARFSVSSFVFISITSLSVNKEVLCQGLGLPQVPSMLPLDIEVLNLSGNQLRSILASPLVFYTALRHLDLSTNEISFVQPGVFQALPHLEHLNLAHNHLAHAPSEGWSALPLSNPSWNTSTHPLSQLLNLDLSYNEIEHIPEGFLEPLTSLRFLNLSRNCMRAFEARHVGSLPCLVLLDLSHNALQALELGARALGALRTLLLQGNTLQGLPPYTFANLASLQKLNLQGNQAVPWAAWRPASGAST</sequence>
<dbReference type="PANTHER" id="PTHR45712:SF22">
    <property type="entry name" value="INSULIN-LIKE GROWTH FACTOR-BINDING PROTEIN COMPLEX ACID LABILE SUBUNIT"/>
    <property type="match status" value="1"/>
</dbReference>
<dbReference type="AlphaFoldDB" id="G3U512"/>
<keyword evidence="2" id="KW-0677">Repeat</keyword>
<keyword evidence="4" id="KW-1185">Reference proteome</keyword>
<dbReference type="FunFam" id="3.80.10.10:FF:000482">
    <property type="entry name" value="Transforming growth factor beta activator LRRC32"/>
    <property type="match status" value="1"/>
</dbReference>
<dbReference type="InterPro" id="IPR032675">
    <property type="entry name" value="LRR_dom_sf"/>
</dbReference>
<reference evidence="3 4" key="1">
    <citation type="submission" date="2009-06" db="EMBL/GenBank/DDBJ databases">
        <title>The Genome Sequence of Loxodonta africana (African elephant).</title>
        <authorList>
            <person name="Di Palma F."/>
            <person name="Heiman D."/>
            <person name="Young S."/>
            <person name="Johnson J."/>
            <person name="Lander E.S."/>
            <person name="Lindblad-Toh K."/>
        </authorList>
    </citation>
    <scope>NUCLEOTIDE SEQUENCE [LARGE SCALE GENOMIC DNA]</scope>
    <source>
        <strain evidence="3 4">Isolate ISIS603380</strain>
    </source>
</reference>
<dbReference type="HOGENOM" id="CLU_1239803_0_0_1"/>
<dbReference type="InterPro" id="IPR001611">
    <property type="entry name" value="Leu-rich_rpt"/>
</dbReference>
<evidence type="ECO:0000256" key="1">
    <source>
        <dbReference type="ARBA" id="ARBA00022614"/>
    </source>
</evidence>
<evidence type="ECO:0000313" key="3">
    <source>
        <dbReference type="Ensembl" id="ENSLAFP00000022920.1"/>
    </source>
</evidence>
<dbReference type="PROSITE" id="PS51450">
    <property type="entry name" value="LRR"/>
    <property type="match status" value="1"/>
</dbReference>
<dbReference type="SMART" id="SM00369">
    <property type="entry name" value="LRR_TYP"/>
    <property type="match status" value="7"/>
</dbReference>
<dbReference type="Pfam" id="PF13855">
    <property type="entry name" value="LRR_8"/>
    <property type="match status" value="2"/>
</dbReference>